<dbReference type="InterPro" id="IPR029058">
    <property type="entry name" value="AB_hydrolase_fold"/>
</dbReference>
<dbReference type="InterPro" id="IPR050300">
    <property type="entry name" value="GDXG_lipolytic_enzyme"/>
</dbReference>
<dbReference type="EC" id="3.1.1.1" evidence="5"/>
<dbReference type="Pfam" id="PF20434">
    <property type="entry name" value="BD-FAE"/>
    <property type="match status" value="1"/>
</dbReference>
<sequence length="403" mass="44501">MKHYIIISICLFSCTTTFSQEPKQVAGDRDSRRAALLKRFPESDTNKDGVLSARELAAHVKKQQNSPEMQARLKRMLQRFPEADENKDGKLSGEELRKYRAGNQNKGTPRSRRNNAPRVVATVPDVAYGDHPLQRFDLWPVPDARKPTPLVLFIHGGGFRGGDKSLLKRGLVETCHKAGVAVAAMNYRLTDTGPYPMQMHDAARGLQTIRNRAKEWNLDPERVVCFGGSAGAGISLWLAFHDDLADPDSDDPIARQSTRVLAAGAMNGQPTYDIHTFRKWFGVPDLAMGPAMPAFYHIEGEADINKPAVKALMQDASPISHLDSDDRVSVFMTYSRPASKVTRDTESAIWVHHVLLGLKLKAAMDALGLECTVTSPDIPAEKSPYDSLEDFLITKAKGIQAGE</sequence>
<name>A0A517VGL6_9PLAN</name>
<dbReference type="InterPro" id="IPR002048">
    <property type="entry name" value="EF_hand_dom"/>
</dbReference>
<dbReference type="Pfam" id="PF13202">
    <property type="entry name" value="EF-hand_5"/>
    <property type="match status" value="2"/>
</dbReference>
<dbReference type="PROSITE" id="PS00018">
    <property type="entry name" value="EF_HAND_1"/>
    <property type="match status" value="2"/>
</dbReference>
<accession>A0A517VGL6</accession>
<feature type="domain" description="EF-hand" evidence="4">
    <location>
        <begin position="31"/>
        <end position="66"/>
    </location>
</feature>
<feature type="region of interest" description="Disordered" evidence="3">
    <location>
        <begin position="79"/>
        <end position="116"/>
    </location>
</feature>
<dbReference type="InterPro" id="IPR049492">
    <property type="entry name" value="BD-FAE-like_dom"/>
</dbReference>
<dbReference type="SUPFAM" id="SSF47473">
    <property type="entry name" value="EF-hand"/>
    <property type="match status" value="1"/>
</dbReference>
<dbReference type="PROSITE" id="PS50222">
    <property type="entry name" value="EF_HAND_2"/>
    <property type="match status" value="2"/>
</dbReference>
<dbReference type="RefSeq" id="WP_145229605.1">
    <property type="nucleotide sequence ID" value="NZ_CP036343.1"/>
</dbReference>
<dbReference type="EMBL" id="CP036343">
    <property type="protein sequence ID" value="QDT92156.1"/>
    <property type="molecule type" value="Genomic_DNA"/>
</dbReference>
<dbReference type="PANTHER" id="PTHR48081:SF30">
    <property type="entry name" value="ACETYL-HYDROLASE LIPR-RELATED"/>
    <property type="match status" value="1"/>
</dbReference>
<evidence type="ECO:0000256" key="1">
    <source>
        <dbReference type="ARBA" id="ARBA00010515"/>
    </source>
</evidence>
<proteinExistence type="inferred from homology"/>
<dbReference type="GO" id="GO:0106435">
    <property type="term" value="F:carboxylesterase activity"/>
    <property type="evidence" value="ECO:0007669"/>
    <property type="project" value="UniProtKB-EC"/>
</dbReference>
<evidence type="ECO:0000313" key="5">
    <source>
        <dbReference type="EMBL" id="QDT92156.1"/>
    </source>
</evidence>
<dbReference type="InterPro" id="IPR018247">
    <property type="entry name" value="EF_Hand_1_Ca_BS"/>
</dbReference>
<dbReference type="PANTHER" id="PTHR48081">
    <property type="entry name" value="AB HYDROLASE SUPERFAMILY PROTEIN C4A8.06C"/>
    <property type="match status" value="1"/>
</dbReference>
<dbReference type="InterPro" id="IPR011992">
    <property type="entry name" value="EF-hand-dom_pair"/>
</dbReference>
<dbReference type="Proteomes" id="UP000316855">
    <property type="component" value="Chromosome"/>
</dbReference>
<keyword evidence="2 5" id="KW-0378">Hydrolase</keyword>
<dbReference type="OrthoDB" id="265201at2"/>
<gene>
    <name evidence="5" type="primary">nlhH_4</name>
    <name evidence="5" type="ORF">Pan161_38220</name>
</gene>
<evidence type="ECO:0000259" key="4">
    <source>
        <dbReference type="PROSITE" id="PS50222"/>
    </source>
</evidence>
<reference evidence="5 6" key="1">
    <citation type="submission" date="2019-02" db="EMBL/GenBank/DDBJ databases">
        <title>Deep-cultivation of Planctomycetes and their phenomic and genomic characterization uncovers novel biology.</title>
        <authorList>
            <person name="Wiegand S."/>
            <person name="Jogler M."/>
            <person name="Boedeker C."/>
            <person name="Pinto D."/>
            <person name="Vollmers J."/>
            <person name="Rivas-Marin E."/>
            <person name="Kohn T."/>
            <person name="Peeters S.H."/>
            <person name="Heuer A."/>
            <person name="Rast P."/>
            <person name="Oberbeckmann S."/>
            <person name="Bunk B."/>
            <person name="Jeske O."/>
            <person name="Meyerdierks A."/>
            <person name="Storesund J.E."/>
            <person name="Kallscheuer N."/>
            <person name="Luecker S."/>
            <person name="Lage O.M."/>
            <person name="Pohl T."/>
            <person name="Merkel B.J."/>
            <person name="Hornburger P."/>
            <person name="Mueller R.-W."/>
            <person name="Bruemmer F."/>
            <person name="Labrenz M."/>
            <person name="Spormann A.M."/>
            <person name="Op den Camp H."/>
            <person name="Overmann J."/>
            <person name="Amann R."/>
            <person name="Jetten M.S.M."/>
            <person name="Mascher T."/>
            <person name="Medema M.H."/>
            <person name="Devos D.P."/>
            <person name="Kaster A.-K."/>
            <person name="Ovreas L."/>
            <person name="Rohde M."/>
            <person name="Galperin M.Y."/>
            <person name="Jogler C."/>
        </authorList>
    </citation>
    <scope>NUCLEOTIDE SEQUENCE [LARGE SCALE GENOMIC DNA]</scope>
    <source>
        <strain evidence="5 6">Pan161</strain>
    </source>
</reference>
<dbReference type="Gene3D" id="1.10.238.10">
    <property type="entry name" value="EF-hand"/>
    <property type="match status" value="1"/>
</dbReference>
<dbReference type="GO" id="GO:0005509">
    <property type="term" value="F:calcium ion binding"/>
    <property type="evidence" value="ECO:0007669"/>
    <property type="project" value="InterPro"/>
</dbReference>
<dbReference type="Gene3D" id="3.40.50.1820">
    <property type="entry name" value="alpha/beta hydrolase"/>
    <property type="match status" value="1"/>
</dbReference>
<feature type="compositionally biased region" description="Basic and acidic residues" evidence="3">
    <location>
        <begin position="81"/>
        <end position="98"/>
    </location>
</feature>
<organism evidence="5 6">
    <name type="scientific">Gimesia algae</name>
    <dbReference type="NCBI Taxonomy" id="2527971"/>
    <lineage>
        <taxon>Bacteria</taxon>
        <taxon>Pseudomonadati</taxon>
        <taxon>Planctomycetota</taxon>
        <taxon>Planctomycetia</taxon>
        <taxon>Planctomycetales</taxon>
        <taxon>Planctomycetaceae</taxon>
        <taxon>Gimesia</taxon>
    </lineage>
</organism>
<keyword evidence="6" id="KW-1185">Reference proteome</keyword>
<protein>
    <submittedName>
        <fullName evidence="5">Carboxylesterase NlhH</fullName>
        <ecNumber evidence="5">3.1.1.1</ecNumber>
    </submittedName>
</protein>
<evidence type="ECO:0000256" key="3">
    <source>
        <dbReference type="SAM" id="MobiDB-lite"/>
    </source>
</evidence>
<dbReference type="GO" id="GO:0004806">
    <property type="term" value="F:triacylglycerol lipase activity"/>
    <property type="evidence" value="ECO:0007669"/>
    <property type="project" value="TreeGrafter"/>
</dbReference>
<evidence type="ECO:0000256" key="2">
    <source>
        <dbReference type="ARBA" id="ARBA00022801"/>
    </source>
</evidence>
<comment type="similarity">
    <text evidence="1">Belongs to the 'GDXG' lipolytic enzyme family.</text>
</comment>
<dbReference type="CDD" id="cd00051">
    <property type="entry name" value="EFh"/>
    <property type="match status" value="1"/>
</dbReference>
<evidence type="ECO:0000313" key="6">
    <source>
        <dbReference type="Proteomes" id="UP000316855"/>
    </source>
</evidence>
<dbReference type="KEGG" id="gax:Pan161_38220"/>
<dbReference type="AlphaFoldDB" id="A0A517VGL6"/>
<feature type="domain" description="EF-hand" evidence="4">
    <location>
        <begin position="71"/>
        <end position="106"/>
    </location>
</feature>
<dbReference type="SUPFAM" id="SSF53474">
    <property type="entry name" value="alpha/beta-Hydrolases"/>
    <property type="match status" value="1"/>
</dbReference>